<dbReference type="InterPro" id="IPR032675">
    <property type="entry name" value="LRR_dom_sf"/>
</dbReference>
<reference evidence="1" key="1">
    <citation type="journal article" date="2020" name="Fungal Divers.">
        <title>Resolving the Mortierellaceae phylogeny through synthesis of multi-gene phylogenetics and phylogenomics.</title>
        <authorList>
            <person name="Vandepol N."/>
            <person name="Liber J."/>
            <person name="Desiro A."/>
            <person name="Na H."/>
            <person name="Kennedy M."/>
            <person name="Barry K."/>
            <person name="Grigoriev I.V."/>
            <person name="Miller A.N."/>
            <person name="O'Donnell K."/>
            <person name="Stajich J.E."/>
            <person name="Bonito G."/>
        </authorList>
    </citation>
    <scope>NUCLEOTIDE SEQUENCE</scope>
    <source>
        <strain evidence="1">NRRL 6426</strain>
    </source>
</reference>
<evidence type="ECO:0000313" key="2">
    <source>
        <dbReference type="Proteomes" id="UP000748756"/>
    </source>
</evidence>
<dbReference type="AlphaFoldDB" id="A0A9P5V6H6"/>
<protein>
    <submittedName>
        <fullName evidence="1">Uncharacterized protein</fullName>
    </submittedName>
</protein>
<comment type="caution">
    <text evidence="1">The sequence shown here is derived from an EMBL/GenBank/DDBJ whole genome shotgun (WGS) entry which is preliminary data.</text>
</comment>
<organism evidence="1 2">
    <name type="scientific">Linnemannia schmuckeri</name>
    <dbReference type="NCBI Taxonomy" id="64567"/>
    <lineage>
        <taxon>Eukaryota</taxon>
        <taxon>Fungi</taxon>
        <taxon>Fungi incertae sedis</taxon>
        <taxon>Mucoromycota</taxon>
        <taxon>Mortierellomycotina</taxon>
        <taxon>Mortierellomycetes</taxon>
        <taxon>Mortierellales</taxon>
        <taxon>Mortierellaceae</taxon>
        <taxon>Linnemannia</taxon>
    </lineage>
</organism>
<accession>A0A9P5V6H6</accession>
<keyword evidence="2" id="KW-1185">Reference proteome</keyword>
<gene>
    <name evidence="1" type="ORF">BG015_002189</name>
</gene>
<proteinExistence type="predicted"/>
<dbReference type="Gene3D" id="3.80.10.10">
    <property type="entry name" value="Ribonuclease Inhibitor"/>
    <property type="match status" value="1"/>
</dbReference>
<dbReference type="EMBL" id="JAAAUQ010001420">
    <property type="protein sequence ID" value="KAF9139027.1"/>
    <property type="molecule type" value="Genomic_DNA"/>
</dbReference>
<name>A0A9P5V6H6_9FUNG</name>
<evidence type="ECO:0000313" key="1">
    <source>
        <dbReference type="EMBL" id="KAF9139027.1"/>
    </source>
</evidence>
<sequence length="331" mass="37971">MARFADLPAEVLDFIGDYLDTGVSDIKSLVLVSSWLRQQFHSHLWKHVTVRSKTPLAFVSLLKDRAHFVHSIRFMGAVPKELYHMHFPGLIVFEHDNSVRVVAKAGEVCRILAGFFRLNPTIQDIIINPRDLSLNESFWNAIFTSLHNPRRLKLGREDAIMKLTMGGGSGLAFWKACGRFEHVEYMGWDQSRALRNDVNFDCSRLRILEYMTTSRPENTPGLWKWMGRCSNLTRLHWGGMVLAGQVHADAELPIWSHLEELSLGDVRETDETLARVIFAHLPPTLKHLRLKSAIFGPVSFDMLRERVFDSLNIQRFMEVSSYRLPMNLGLS</sequence>
<dbReference type="Proteomes" id="UP000748756">
    <property type="component" value="Unassembled WGS sequence"/>
</dbReference>
<dbReference type="SUPFAM" id="SSF52047">
    <property type="entry name" value="RNI-like"/>
    <property type="match status" value="1"/>
</dbReference>